<protein>
    <submittedName>
        <fullName evidence="1">Uncharacterized protein</fullName>
    </submittedName>
</protein>
<gene>
    <name evidence="1" type="ORF">Ga0080559_TMP1774</name>
</gene>
<dbReference type="Proteomes" id="UP000186559">
    <property type="component" value="Chromosome"/>
</dbReference>
<name>A0A1U7D3C3_9RHOB</name>
<keyword evidence="2" id="KW-1185">Reference proteome</keyword>
<dbReference type="EMBL" id="CP014796">
    <property type="protein sequence ID" value="APX22570.1"/>
    <property type="molecule type" value="Genomic_DNA"/>
</dbReference>
<dbReference type="AlphaFoldDB" id="A0A1U7D3C3"/>
<dbReference type="STRING" id="1229727.Ga0080559_TMP1774"/>
<dbReference type="KEGG" id="tpro:Ga0080559_TMP1774"/>
<proteinExistence type="predicted"/>
<evidence type="ECO:0000313" key="2">
    <source>
        <dbReference type="Proteomes" id="UP000186559"/>
    </source>
</evidence>
<evidence type="ECO:0000313" key="1">
    <source>
        <dbReference type="EMBL" id="APX22570.1"/>
    </source>
</evidence>
<reference evidence="1 2" key="1">
    <citation type="submission" date="2016-03" db="EMBL/GenBank/DDBJ databases">
        <title>Deep-sea bacteria in the southern Pacific.</title>
        <authorList>
            <person name="Tang K."/>
        </authorList>
    </citation>
    <scope>NUCLEOTIDE SEQUENCE [LARGE SCALE GENOMIC DNA]</scope>
    <source>
        <strain evidence="1 2">JLT2016</strain>
    </source>
</reference>
<accession>A0A1U7D3C3</accession>
<sequence length="41" mass="4690">MLSLRSGRLARVWVRDRIPNNTANGGYFPRWTARAPCFIVA</sequence>
<organism evidence="1 2">
    <name type="scientific">Salipiger profundus</name>
    <dbReference type="NCBI Taxonomy" id="1229727"/>
    <lineage>
        <taxon>Bacteria</taxon>
        <taxon>Pseudomonadati</taxon>
        <taxon>Pseudomonadota</taxon>
        <taxon>Alphaproteobacteria</taxon>
        <taxon>Rhodobacterales</taxon>
        <taxon>Roseobacteraceae</taxon>
        <taxon>Salipiger</taxon>
    </lineage>
</organism>